<dbReference type="GO" id="GO:0008270">
    <property type="term" value="F:zinc ion binding"/>
    <property type="evidence" value="ECO:0007669"/>
    <property type="project" value="InterPro"/>
</dbReference>
<dbReference type="AlphaFoldDB" id="A0A8H3ZMT4"/>
<dbReference type="OrthoDB" id="5215911at2759"/>
<protein>
    <submittedName>
        <fullName evidence="10">Major facilitator superfamily transporter</fullName>
    </submittedName>
</protein>
<feature type="transmembrane region" description="Helical" evidence="7">
    <location>
        <begin position="868"/>
        <end position="894"/>
    </location>
</feature>
<dbReference type="InterPro" id="IPR036259">
    <property type="entry name" value="MFS_trans_sf"/>
</dbReference>
<dbReference type="PANTHER" id="PTHR23502:SF50">
    <property type="entry name" value="TRANSPORTER, PUTATIVE (AFU_ORTHOLOGUE AFUA_5G00430)-RELATED"/>
    <property type="match status" value="1"/>
</dbReference>
<dbReference type="GO" id="GO:0022857">
    <property type="term" value="F:transmembrane transporter activity"/>
    <property type="evidence" value="ECO:0007669"/>
    <property type="project" value="InterPro"/>
</dbReference>
<keyword evidence="5" id="KW-0539">Nucleus</keyword>
<keyword evidence="11" id="KW-1185">Reference proteome</keyword>
<evidence type="ECO:0000313" key="10">
    <source>
        <dbReference type="EMBL" id="KAF0321262.1"/>
    </source>
</evidence>
<evidence type="ECO:0000256" key="3">
    <source>
        <dbReference type="ARBA" id="ARBA00022989"/>
    </source>
</evidence>
<dbReference type="Proteomes" id="UP000434172">
    <property type="component" value="Unassembled WGS sequence"/>
</dbReference>
<dbReference type="SUPFAM" id="SSF57701">
    <property type="entry name" value="Zn2/Cys6 DNA-binding domain"/>
    <property type="match status" value="1"/>
</dbReference>
<feature type="domain" description="Zn(2)-C6 fungal-type" evidence="8">
    <location>
        <begin position="7"/>
        <end position="35"/>
    </location>
</feature>
<feature type="compositionally biased region" description="Basic and acidic residues" evidence="6">
    <location>
        <begin position="97"/>
        <end position="107"/>
    </location>
</feature>
<dbReference type="CDD" id="cd00067">
    <property type="entry name" value="GAL4"/>
    <property type="match status" value="1"/>
</dbReference>
<comment type="caution">
    <text evidence="10">The sequence shown here is derived from an EMBL/GenBank/DDBJ whole genome shotgun (WGS) entry which is preliminary data.</text>
</comment>
<dbReference type="Gene3D" id="4.10.240.10">
    <property type="entry name" value="Zn(2)-C6 fungal-type DNA-binding domain"/>
    <property type="match status" value="1"/>
</dbReference>
<dbReference type="SUPFAM" id="SSF103473">
    <property type="entry name" value="MFS general substrate transporter"/>
    <property type="match status" value="1"/>
</dbReference>
<comment type="subcellular location">
    <subcellularLocation>
        <location evidence="1">Membrane</location>
        <topology evidence="1">Multi-pass membrane protein</topology>
    </subcellularLocation>
</comment>
<dbReference type="PROSITE" id="PS50048">
    <property type="entry name" value="ZN2_CY6_FUNGAL_2"/>
    <property type="match status" value="1"/>
</dbReference>
<dbReference type="GO" id="GO:0005886">
    <property type="term" value="C:plasma membrane"/>
    <property type="evidence" value="ECO:0007669"/>
    <property type="project" value="TreeGrafter"/>
</dbReference>
<evidence type="ECO:0000256" key="4">
    <source>
        <dbReference type="ARBA" id="ARBA00023136"/>
    </source>
</evidence>
<dbReference type="InterPro" id="IPR036864">
    <property type="entry name" value="Zn2-C6_fun-type_DNA-bd_sf"/>
</dbReference>
<feature type="region of interest" description="Disordered" evidence="6">
    <location>
        <begin position="51"/>
        <end position="144"/>
    </location>
</feature>
<feature type="transmembrane region" description="Helical" evidence="7">
    <location>
        <begin position="779"/>
        <end position="804"/>
    </location>
</feature>
<dbReference type="EMBL" id="WOWK01000073">
    <property type="protein sequence ID" value="KAF0321262.1"/>
    <property type="molecule type" value="Genomic_DNA"/>
</dbReference>
<name>A0A8H3ZMT4_9PEZI</name>
<sequence length="902" mass="100310">MSRSRSGCLTCKRRHRKCDETRPDCLQCLGQGIPCEGYNVVLRWDTGIASRGRLTGAPTPADAPPAKRRKTTPSSRRSSGESPSEKNTDPKPAAPPGREKGRSKELCPRQISLALPPNPEPSGAPPKVLQPSPPHAGSPWPGQTEQDRHLYEQFDNSTIFLLYSTHRDDLFRRDLCQLANRSEALCSILIATHLYVSSPANPSSLFEEYYLRGLHLFRKQLESYDGTVNVGVMYAGLFICTLNLFQSAPWSVHLELMTTVYGLGGSLHGSAILDNPDACFPLELMAVMDMPTFVRGRSTMTLGIWQRLRQAQETRHAKVEGGIEVITSLPRSLLDIFSYIQDESSEDALLSWPGELGEIPQIHLWEAYRFAGALTGRRLRRGRGLPSSAPSTELLVGRLVAAIDALCDTRTRPEYDHLLTTNSLLYPYVAARLEVATLQRRPSWMEVLRRAVNICQPYGTSANACNIAEMLDEAWKAGDDDYDIDEHARRRNNWTLARKYVNTLFVLAVTVAVFAAMTMQMVFWQQMTVELGMTYDELNAGVSFNVVGLALGCLCIIPFTKKYGRRSTYIFSTAAMAATSWWSSRMRTVPKMYITNLLFGLAGSTNKTKAEMTISCWQIAGLFFVHQRGLANGFYITSVMIGSFLAPTLAGIQAASMGWRWAYYTVGIILTILFLLFLFFFEETKYVPVSVGVSTVGDPDLQETQNKLRKAKSNATASPLANDKQLFEKHGDQDVEQIMPPVPLPNKYRQQMRFSTPTEESLLSTYISPFKMALFPHGVFSAIQCANAVAFLVLLTSINSIVFAAPPYNFSTAGVGLMLIDWIVARLARKNRGIFEPEMRLYVLFVPALLMGVGVVIFGITADRGMHWVYPSIGGALFAFGMSSMMDVSFTIVIDTYKAVSP</sequence>
<feature type="compositionally biased region" description="Low complexity" evidence="6">
    <location>
        <begin position="72"/>
        <end position="82"/>
    </location>
</feature>
<feature type="transmembrane region" description="Helical" evidence="7">
    <location>
        <begin position="661"/>
        <end position="681"/>
    </location>
</feature>
<dbReference type="Pfam" id="PF00172">
    <property type="entry name" value="Zn_clus"/>
    <property type="match status" value="1"/>
</dbReference>
<proteinExistence type="predicted"/>
<dbReference type="PROSITE" id="PS00463">
    <property type="entry name" value="ZN2_CY6_FUNGAL_1"/>
    <property type="match status" value="1"/>
</dbReference>
<dbReference type="SMART" id="SM00066">
    <property type="entry name" value="GAL4"/>
    <property type="match status" value="1"/>
</dbReference>
<evidence type="ECO:0000256" key="1">
    <source>
        <dbReference type="ARBA" id="ARBA00004141"/>
    </source>
</evidence>
<dbReference type="PROSITE" id="PS50850">
    <property type="entry name" value="MFS"/>
    <property type="match status" value="1"/>
</dbReference>
<dbReference type="InterPro" id="IPR001138">
    <property type="entry name" value="Zn2Cys6_DnaBD"/>
</dbReference>
<evidence type="ECO:0000313" key="11">
    <source>
        <dbReference type="Proteomes" id="UP000434172"/>
    </source>
</evidence>
<evidence type="ECO:0000256" key="7">
    <source>
        <dbReference type="SAM" id="Phobius"/>
    </source>
</evidence>
<dbReference type="InterPro" id="IPR020846">
    <property type="entry name" value="MFS_dom"/>
</dbReference>
<feature type="transmembrane region" description="Helical" evidence="7">
    <location>
        <begin position="841"/>
        <end position="862"/>
    </location>
</feature>
<dbReference type="PANTHER" id="PTHR23502">
    <property type="entry name" value="MAJOR FACILITATOR SUPERFAMILY"/>
    <property type="match status" value="1"/>
</dbReference>
<dbReference type="GO" id="GO:0000981">
    <property type="term" value="F:DNA-binding transcription factor activity, RNA polymerase II-specific"/>
    <property type="evidence" value="ECO:0007669"/>
    <property type="project" value="InterPro"/>
</dbReference>
<evidence type="ECO:0000256" key="6">
    <source>
        <dbReference type="SAM" id="MobiDB-lite"/>
    </source>
</evidence>
<accession>A0A8H3ZMT4</accession>
<dbReference type="Pfam" id="PF07690">
    <property type="entry name" value="MFS_1"/>
    <property type="match status" value="1"/>
</dbReference>
<feature type="transmembrane region" description="Helical" evidence="7">
    <location>
        <begin position="542"/>
        <end position="560"/>
    </location>
</feature>
<keyword evidence="3 7" id="KW-1133">Transmembrane helix</keyword>
<feature type="transmembrane region" description="Helical" evidence="7">
    <location>
        <begin position="634"/>
        <end position="655"/>
    </location>
</feature>
<dbReference type="Gene3D" id="1.20.1250.20">
    <property type="entry name" value="MFS general substrate transporter like domains"/>
    <property type="match status" value="1"/>
</dbReference>
<organism evidence="10 11">
    <name type="scientific">Colletotrichum asianum</name>
    <dbReference type="NCBI Taxonomy" id="702518"/>
    <lineage>
        <taxon>Eukaryota</taxon>
        <taxon>Fungi</taxon>
        <taxon>Dikarya</taxon>
        <taxon>Ascomycota</taxon>
        <taxon>Pezizomycotina</taxon>
        <taxon>Sordariomycetes</taxon>
        <taxon>Hypocreomycetidae</taxon>
        <taxon>Glomerellales</taxon>
        <taxon>Glomerellaceae</taxon>
        <taxon>Colletotrichum</taxon>
        <taxon>Colletotrichum gloeosporioides species complex</taxon>
    </lineage>
</organism>
<keyword evidence="4 7" id="KW-0472">Membrane</keyword>
<reference evidence="10 11" key="1">
    <citation type="submission" date="2019-12" db="EMBL/GenBank/DDBJ databases">
        <title>A genome sequence resource for the geographically widespread anthracnose pathogen Colletotrichum asianum.</title>
        <authorList>
            <person name="Meng Y."/>
        </authorList>
    </citation>
    <scope>NUCLEOTIDE SEQUENCE [LARGE SCALE GENOMIC DNA]</scope>
    <source>
        <strain evidence="10 11">ICMP 18580</strain>
    </source>
</reference>
<evidence type="ECO:0000256" key="2">
    <source>
        <dbReference type="ARBA" id="ARBA00022692"/>
    </source>
</evidence>
<feature type="domain" description="Major facilitator superfamily (MFS) profile" evidence="9">
    <location>
        <begin position="501"/>
        <end position="902"/>
    </location>
</feature>
<feature type="transmembrane region" description="Helical" evidence="7">
    <location>
        <begin position="810"/>
        <end position="829"/>
    </location>
</feature>
<evidence type="ECO:0000256" key="5">
    <source>
        <dbReference type="ARBA" id="ARBA00023242"/>
    </source>
</evidence>
<evidence type="ECO:0000259" key="8">
    <source>
        <dbReference type="PROSITE" id="PS50048"/>
    </source>
</evidence>
<keyword evidence="2 7" id="KW-0812">Transmembrane</keyword>
<feature type="transmembrane region" description="Helical" evidence="7">
    <location>
        <begin position="500"/>
        <end position="522"/>
    </location>
</feature>
<gene>
    <name evidence="10" type="ORF">GQ607_011465</name>
</gene>
<dbReference type="InterPro" id="IPR011701">
    <property type="entry name" value="MFS"/>
</dbReference>
<evidence type="ECO:0000259" key="9">
    <source>
        <dbReference type="PROSITE" id="PS50850"/>
    </source>
</evidence>